<dbReference type="EMBL" id="JAEMHM010000001">
    <property type="protein sequence ID" value="MBJ6723266.1"/>
    <property type="molecule type" value="Genomic_DNA"/>
</dbReference>
<comment type="caution">
    <text evidence="2">The sequence shown here is derived from an EMBL/GenBank/DDBJ whole genome shotgun (WGS) entry which is preliminary data.</text>
</comment>
<protein>
    <submittedName>
        <fullName evidence="2">DNA-processing protein DprA</fullName>
    </submittedName>
</protein>
<reference evidence="2" key="1">
    <citation type="submission" date="2020-12" db="EMBL/GenBank/DDBJ databases">
        <title>Geomonas sp. Red875, isolated from river sediment.</title>
        <authorList>
            <person name="Xu Z."/>
            <person name="Zhang Z."/>
            <person name="Masuda Y."/>
            <person name="Itoh H."/>
            <person name="Senoo K."/>
        </authorList>
    </citation>
    <scope>NUCLEOTIDE SEQUENCE</scope>
    <source>
        <strain evidence="2">Red875</strain>
    </source>
</reference>
<sequence length="167" mass="18235">MTVQLSPTLHTLGNTDLLALRKIAFLCSRRSPESACRKALAWAATAGRAGGCIVSGCQSAVEKDLFRALATQCQPMIVVLARGLRQPPEAEFAGLLAAGRLLLMTRYAATVTHPCEEKCLQRNRLMMELSDEIVVGYAAPGGTLQRLCREFETRKELIYLTGREGEP</sequence>
<dbReference type="SUPFAM" id="SSF102405">
    <property type="entry name" value="MCP/YpsA-like"/>
    <property type="match status" value="1"/>
</dbReference>
<dbReference type="AlphaFoldDB" id="A0A8J7J4V1"/>
<dbReference type="RefSeq" id="WP_199382107.1">
    <property type="nucleotide sequence ID" value="NZ_JAEMHM010000001.1"/>
</dbReference>
<dbReference type="GO" id="GO:0009294">
    <property type="term" value="P:DNA-mediated transformation"/>
    <property type="evidence" value="ECO:0007669"/>
    <property type="project" value="InterPro"/>
</dbReference>
<dbReference type="Pfam" id="PF02481">
    <property type="entry name" value="DNA_processg_A"/>
    <property type="match status" value="1"/>
</dbReference>
<dbReference type="Gene3D" id="3.40.50.450">
    <property type="match status" value="1"/>
</dbReference>
<dbReference type="Proteomes" id="UP000636888">
    <property type="component" value="Unassembled WGS sequence"/>
</dbReference>
<organism evidence="2 3">
    <name type="scientific">Geomesophilobacter sediminis</name>
    <dbReference type="NCBI Taxonomy" id="2798584"/>
    <lineage>
        <taxon>Bacteria</taxon>
        <taxon>Pseudomonadati</taxon>
        <taxon>Thermodesulfobacteriota</taxon>
        <taxon>Desulfuromonadia</taxon>
        <taxon>Geobacterales</taxon>
        <taxon>Geobacteraceae</taxon>
        <taxon>Geomesophilobacter</taxon>
    </lineage>
</organism>
<evidence type="ECO:0000259" key="1">
    <source>
        <dbReference type="Pfam" id="PF02481"/>
    </source>
</evidence>
<accession>A0A8J7J4V1</accession>
<name>A0A8J7J4V1_9BACT</name>
<feature type="domain" description="Smf/DprA SLOG" evidence="1">
    <location>
        <begin position="7"/>
        <end position="160"/>
    </location>
</feature>
<evidence type="ECO:0000313" key="2">
    <source>
        <dbReference type="EMBL" id="MBJ6723266.1"/>
    </source>
</evidence>
<keyword evidence="3" id="KW-1185">Reference proteome</keyword>
<gene>
    <name evidence="2" type="ORF">JFN93_00975</name>
</gene>
<dbReference type="InterPro" id="IPR057666">
    <property type="entry name" value="DrpA_SLOG"/>
</dbReference>
<proteinExistence type="predicted"/>
<evidence type="ECO:0000313" key="3">
    <source>
        <dbReference type="Proteomes" id="UP000636888"/>
    </source>
</evidence>